<name>A0A183SWI4_SCHSO</name>
<accession>A0A183SWI4</accession>
<dbReference type="EMBL" id="UYSU01034733">
    <property type="protein sequence ID" value="VDL94968.1"/>
    <property type="molecule type" value="Genomic_DNA"/>
</dbReference>
<protein>
    <submittedName>
        <fullName evidence="3">Aldedh domain-containing protein</fullName>
    </submittedName>
</protein>
<sequence>MVHAPNGAPKTAQIIKTVDAGLDISLGKPSALRDPVRDVNGGFIADTSVNAKCCCEPIKHFVNQHALALLCSRISFLFNLCSVMQPPSKDVDDAAQ</sequence>
<dbReference type="AlphaFoldDB" id="A0A183SWI4"/>
<reference evidence="1 2" key="2">
    <citation type="submission" date="2018-11" db="EMBL/GenBank/DDBJ databases">
        <authorList>
            <consortium name="Pathogen Informatics"/>
        </authorList>
    </citation>
    <scope>NUCLEOTIDE SEQUENCE [LARGE SCALE GENOMIC DNA]</scope>
    <source>
        <strain evidence="1 2">NST_G2</strain>
    </source>
</reference>
<evidence type="ECO:0000313" key="1">
    <source>
        <dbReference type="EMBL" id="VDL94968.1"/>
    </source>
</evidence>
<evidence type="ECO:0000313" key="3">
    <source>
        <dbReference type="WBParaSite" id="SSLN_0000891701-mRNA-1"/>
    </source>
</evidence>
<organism evidence="3">
    <name type="scientific">Schistocephalus solidus</name>
    <name type="common">Tapeworm</name>
    <dbReference type="NCBI Taxonomy" id="70667"/>
    <lineage>
        <taxon>Eukaryota</taxon>
        <taxon>Metazoa</taxon>
        <taxon>Spiralia</taxon>
        <taxon>Lophotrochozoa</taxon>
        <taxon>Platyhelminthes</taxon>
        <taxon>Cestoda</taxon>
        <taxon>Eucestoda</taxon>
        <taxon>Diphyllobothriidea</taxon>
        <taxon>Diphyllobothriidae</taxon>
        <taxon>Schistocephalus</taxon>
    </lineage>
</organism>
<keyword evidence="2" id="KW-1185">Reference proteome</keyword>
<evidence type="ECO:0000313" key="2">
    <source>
        <dbReference type="Proteomes" id="UP000275846"/>
    </source>
</evidence>
<dbReference type="WBParaSite" id="SSLN_0000891701-mRNA-1">
    <property type="protein sequence ID" value="SSLN_0000891701-mRNA-1"/>
    <property type="gene ID" value="SSLN_0000891701"/>
</dbReference>
<proteinExistence type="predicted"/>
<gene>
    <name evidence="1" type="ORF">SSLN_LOCUS8583</name>
</gene>
<dbReference type="Proteomes" id="UP000275846">
    <property type="component" value="Unassembled WGS sequence"/>
</dbReference>
<reference evidence="3" key="1">
    <citation type="submission" date="2016-06" db="UniProtKB">
        <authorList>
            <consortium name="WormBaseParasite"/>
        </authorList>
    </citation>
    <scope>IDENTIFICATION</scope>
</reference>